<comment type="similarity">
    <text evidence="1">Belongs to the apolipoprotein L family.</text>
</comment>
<evidence type="ECO:0000256" key="2">
    <source>
        <dbReference type="SAM" id="Phobius"/>
    </source>
</evidence>
<keyword evidence="4" id="KW-1185">Reference proteome</keyword>
<dbReference type="GO" id="GO:0005576">
    <property type="term" value="C:extracellular region"/>
    <property type="evidence" value="ECO:0007669"/>
    <property type="project" value="InterPro"/>
</dbReference>
<evidence type="ECO:0000313" key="3">
    <source>
        <dbReference type="EMBL" id="VDI41900.1"/>
    </source>
</evidence>
<comment type="caution">
    <text evidence="3">The sequence shown here is derived from an EMBL/GenBank/DDBJ whole genome shotgun (WGS) entry which is preliminary data.</text>
</comment>
<reference evidence="3" key="1">
    <citation type="submission" date="2018-11" db="EMBL/GenBank/DDBJ databases">
        <authorList>
            <person name="Alioto T."/>
            <person name="Alioto T."/>
        </authorList>
    </citation>
    <scope>NUCLEOTIDE SEQUENCE</scope>
</reference>
<dbReference type="GO" id="GO:0042157">
    <property type="term" value="P:lipoprotein metabolic process"/>
    <property type="evidence" value="ECO:0007669"/>
    <property type="project" value="InterPro"/>
</dbReference>
<keyword evidence="2" id="KW-0472">Membrane</keyword>
<feature type="transmembrane region" description="Helical" evidence="2">
    <location>
        <begin position="53"/>
        <end position="72"/>
    </location>
</feature>
<protein>
    <submittedName>
        <fullName evidence="3">Uncharacterized protein</fullName>
    </submittedName>
</protein>
<feature type="non-terminal residue" evidence="3">
    <location>
        <position position="1"/>
    </location>
</feature>
<dbReference type="GO" id="GO:0008289">
    <property type="term" value="F:lipid binding"/>
    <property type="evidence" value="ECO:0007669"/>
    <property type="project" value="InterPro"/>
</dbReference>
<keyword evidence="2" id="KW-0812">Transmembrane</keyword>
<dbReference type="EMBL" id="UYJE01005949">
    <property type="protein sequence ID" value="VDI41900.1"/>
    <property type="molecule type" value="Genomic_DNA"/>
</dbReference>
<dbReference type="GO" id="GO:0016020">
    <property type="term" value="C:membrane"/>
    <property type="evidence" value="ECO:0007669"/>
    <property type="project" value="TreeGrafter"/>
</dbReference>
<evidence type="ECO:0000256" key="1">
    <source>
        <dbReference type="ARBA" id="ARBA00010090"/>
    </source>
</evidence>
<dbReference type="AlphaFoldDB" id="A0A8B6EY63"/>
<evidence type="ECO:0000313" key="4">
    <source>
        <dbReference type="Proteomes" id="UP000596742"/>
    </source>
</evidence>
<dbReference type="OrthoDB" id="5976087at2759"/>
<sequence length="239" mass="25583">MSESVSKERLFRFKNILIEWTEKCEKTVNEIRSLADNLQEDVRRTPHVKAGGATAGIIGGALCAVGFGLSFVTFGASLGLSIAGGLIAGIGGVVGGGATARDAFLSKKKKKSAEEIVQEYRIITDAWKEECIVIGYSLEDILENSNSHLNMEEAFPKWYTFWFNLVVGTGNIGKNAGWNIIASTILTSLRIATSFDDVFVAGVKVGVTVFKNLGPVAKGLHITGGVVGIVLIPVDIYTL</sequence>
<feature type="transmembrane region" description="Helical" evidence="2">
    <location>
        <begin position="78"/>
        <end position="100"/>
    </location>
</feature>
<dbReference type="Pfam" id="PF05461">
    <property type="entry name" value="ApoL"/>
    <property type="match status" value="1"/>
</dbReference>
<dbReference type="PANTHER" id="PTHR14096">
    <property type="entry name" value="APOLIPOPROTEIN L"/>
    <property type="match status" value="1"/>
</dbReference>
<dbReference type="InterPro" id="IPR008405">
    <property type="entry name" value="ApoL"/>
</dbReference>
<gene>
    <name evidence="3" type="ORF">MGAL_10B019952</name>
</gene>
<dbReference type="GO" id="GO:0006869">
    <property type="term" value="P:lipid transport"/>
    <property type="evidence" value="ECO:0007669"/>
    <property type="project" value="InterPro"/>
</dbReference>
<dbReference type="Proteomes" id="UP000596742">
    <property type="component" value="Unassembled WGS sequence"/>
</dbReference>
<name>A0A8B6EY63_MYTGA</name>
<keyword evidence="2" id="KW-1133">Transmembrane helix</keyword>
<proteinExistence type="inferred from homology"/>
<organism evidence="3 4">
    <name type="scientific">Mytilus galloprovincialis</name>
    <name type="common">Mediterranean mussel</name>
    <dbReference type="NCBI Taxonomy" id="29158"/>
    <lineage>
        <taxon>Eukaryota</taxon>
        <taxon>Metazoa</taxon>
        <taxon>Spiralia</taxon>
        <taxon>Lophotrochozoa</taxon>
        <taxon>Mollusca</taxon>
        <taxon>Bivalvia</taxon>
        <taxon>Autobranchia</taxon>
        <taxon>Pteriomorphia</taxon>
        <taxon>Mytilida</taxon>
        <taxon>Mytiloidea</taxon>
        <taxon>Mytilidae</taxon>
        <taxon>Mytilinae</taxon>
        <taxon>Mytilus</taxon>
    </lineage>
</organism>
<accession>A0A8B6EY63</accession>
<dbReference type="PANTHER" id="PTHR14096:SF28">
    <property type="entry name" value="APOLIPOPROTEIN L, 1-RELATED"/>
    <property type="match status" value="1"/>
</dbReference>